<evidence type="ECO:0000256" key="2">
    <source>
        <dbReference type="SAM" id="Phobius"/>
    </source>
</evidence>
<feature type="compositionally biased region" description="Polar residues" evidence="1">
    <location>
        <begin position="1"/>
        <end position="10"/>
    </location>
</feature>
<reference evidence="3" key="1">
    <citation type="journal article" date="2014" name="Int. J. Syst. Evol. Microbiol.">
        <title>Complete genome sequence of Corynebacterium casei LMG S-19264T (=DSM 44701T), isolated from a smear-ripened cheese.</title>
        <authorList>
            <consortium name="US DOE Joint Genome Institute (JGI-PGF)"/>
            <person name="Walter F."/>
            <person name="Albersmeier A."/>
            <person name="Kalinowski J."/>
            <person name="Ruckert C."/>
        </authorList>
    </citation>
    <scope>NUCLEOTIDE SEQUENCE</scope>
    <source>
        <strain evidence="3">CGMCC 1.12785</strain>
    </source>
</reference>
<dbReference type="InterPro" id="IPR045512">
    <property type="entry name" value="DUF6480"/>
</dbReference>
<feature type="transmembrane region" description="Helical" evidence="2">
    <location>
        <begin position="93"/>
        <end position="115"/>
    </location>
</feature>
<keyword evidence="2" id="KW-1133">Transmembrane helix</keyword>
<dbReference type="RefSeq" id="WP_229745204.1">
    <property type="nucleotide sequence ID" value="NZ_BMFY01000015.1"/>
</dbReference>
<evidence type="ECO:0000313" key="4">
    <source>
        <dbReference type="Proteomes" id="UP000616114"/>
    </source>
</evidence>
<dbReference type="AlphaFoldDB" id="A0A8J2U0E1"/>
<protein>
    <submittedName>
        <fullName evidence="3">Uncharacterized protein</fullName>
    </submittedName>
</protein>
<keyword evidence="2" id="KW-0472">Membrane</keyword>
<dbReference type="Pfam" id="PF20088">
    <property type="entry name" value="DUF6480"/>
    <property type="match status" value="1"/>
</dbReference>
<evidence type="ECO:0000313" key="3">
    <source>
        <dbReference type="EMBL" id="GGA24535.1"/>
    </source>
</evidence>
<dbReference type="EMBL" id="BMFY01000015">
    <property type="protein sequence ID" value="GGA24535.1"/>
    <property type="molecule type" value="Genomic_DNA"/>
</dbReference>
<feature type="compositionally biased region" description="Polar residues" evidence="1">
    <location>
        <begin position="71"/>
        <end position="80"/>
    </location>
</feature>
<sequence length="116" mass="11556">MAQDKNSGPNAFNDPTHPTNAGHAGNVGPGDDDSAPEQSQGRNPNIDPSPAGTTGLESGGGVPPGETPPESNSATASSPHPTAEGPPSSRIPVILISVVVAIALLVFIAYIIGLWG</sequence>
<reference evidence="3" key="2">
    <citation type="submission" date="2020-09" db="EMBL/GenBank/DDBJ databases">
        <authorList>
            <person name="Sun Q."/>
            <person name="Zhou Y."/>
        </authorList>
    </citation>
    <scope>NUCLEOTIDE SEQUENCE</scope>
    <source>
        <strain evidence="3">CGMCC 1.12785</strain>
    </source>
</reference>
<evidence type="ECO:0000256" key="1">
    <source>
        <dbReference type="SAM" id="MobiDB-lite"/>
    </source>
</evidence>
<proteinExistence type="predicted"/>
<gene>
    <name evidence="3" type="ORF">GCM10011333_29460</name>
</gene>
<keyword evidence="2" id="KW-0812">Transmembrane</keyword>
<organism evidence="3 4">
    <name type="scientific">Sediminivirga luteola</name>
    <dbReference type="NCBI Taxonomy" id="1774748"/>
    <lineage>
        <taxon>Bacteria</taxon>
        <taxon>Bacillati</taxon>
        <taxon>Actinomycetota</taxon>
        <taxon>Actinomycetes</taxon>
        <taxon>Micrococcales</taxon>
        <taxon>Brevibacteriaceae</taxon>
        <taxon>Sediminivirga</taxon>
    </lineage>
</organism>
<name>A0A8J2U0E1_9MICO</name>
<comment type="caution">
    <text evidence="3">The sequence shown here is derived from an EMBL/GenBank/DDBJ whole genome shotgun (WGS) entry which is preliminary data.</text>
</comment>
<keyword evidence="4" id="KW-1185">Reference proteome</keyword>
<accession>A0A8J2U0E1</accession>
<dbReference type="Proteomes" id="UP000616114">
    <property type="component" value="Unassembled WGS sequence"/>
</dbReference>
<feature type="region of interest" description="Disordered" evidence="1">
    <location>
        <begin position="1"/>
        <end position="89"/>
    </location>
</feature>